<dbReference type="Gene3D" id="1.10.10.10">
    <property type="entry name" value="Winged helix-like DNA-binding domain superfamily/Winged helix DNA-binding domain"/>
    <property type="match status" value="1"/>
</dbReference>
<evidence type="ECO:0000313" key="3">
    <source>
        <dbReference type="Proteomes" id="UP000287447"/>
    </source>
</evidence>
<dbReference type="InterPro" id="IPR050662">
    <property type="entry name" value="Sec-metab_biosynth-thioest"/>
</dbReference>
<protein>
    <submittedName>
        <fullName evidence="2">MBL fold metallo-hydrolase</fullName>
    </submittedName>
</protein>
<dbReference type="SMART" id="SM00849">
    <property type="entry name" value="Lactamase_B"/>
    <property type="match status" value="1"/>
</dbReference>
<dbReference type="InterPro" id="IPR041516">
    <property type="entry name" value="LACTB2_WH"/>
</dbReference>
<dbReference type="Gene3D" id="3.60.15.10">
    <property type="entry name" value="Ribonuclease Z/Hydroxyacylglutathione hydrolase-like"/>
    <property type="match status" value="1"/>
</dbReference>
<organism evidence="2 3">
    <name type="scientific">Hwanghaeella grinnelliae</name>
    <dbReference type="NCBI Taxonomy" id="2500179"/>
    <lineage>
        <taxon>Bacteria</taxon>
        <taxon>Pseudomonadati</taxon>
        <taxon>Pseudomonadota</taxon>
        <taxon>Alphaproteobacteria</taxon>
        <taxon>Rhodospirillales</taxon>
        <taxon>Rhodospirillaceae</taxon>
        <taxon>Hwanghaeella</taxon>
    </lineage>
</organism>
<evidence type="ECO:0000313" key="2">
    <source>
        <dbReference type="EMBL" id="RVU37802.1"/>
    </source>
</evidence>
<dbReference type="SUPFAM" id="SSF56281">
    <property type="entry name" value="Metallo-hydrolase/oxidoreductase"/>
    <property type="match status" value="1"/>
</dbReference>
<proteinExistence type="predicted"/>
<dbReference type="RefSeq" id="WP_127763151.1">
    <property type="nucleotide sequence ID" value="NZ_SADE01000001.1"/>
</dbReference>
<keyword evidence="2" id="KW-0378">Hydrolase</keyword>
<dbReference type="InterPro" id="IPR001279">
    <property type="entry name" value="Metallo-B-lactamas"/>
</dbReference>
<reference evidence="3" key="1">
    <citation type="submission" date="2019-01" db="EMBL/GenBank/DDBJ databases">
        <title>Gri0909 isolated from a small marine red alga.</title>
        <authorList>
            <person name="Kim J."/>
            <person name="Jeong S.E."/>
            <person name="Jeon C.O."/>
        </authorList>
    </citation>
    <scope>NUCLEOTIDE SEQUENCE [LARGE SCALE GENOMIC DNA]</scope>
    <source>
        <strain evidence="3">Gri0909</strain>
    </source>
</reference>
<dbReference type="OrthoDB" id="9802991at2"/>
<dbReference type="EMBL" id="SADE01000001">
    <property type="protein sequence ID" value="RVU37802.1"/>
    <property type="molecule type" value="Genomic_DNA"/>
</dbReference>
<dbReference type="PANTHER" id="PTHR23131:SF0">
    <property type="entry name" value="ENDORIBONUCLEASE LACTB2"/>
    <property type="match status" value="1"/>
</dbReference>
<dbReference type="Proteomes" id="UP000287447">
    <property type="component" value="Unassembled WGS sequence"/>
</dbReference>
<dbReference type="AlphaFoldDB" id="A0A3S2WT05"/>
<accession>A0A3S2WT05</accession>
<sequence>MANIPFVQDMSFTYGHLAEVAPGLRRLVVENPSRFTFHGTGIYVVGTGEVAVVDPGPKSRSTIQTLLAALKGETVSSILVTHTHLDHSPAAAELQELTGAPTFGFGPHGGGMVDRDTVEEGADHSFDPDHRLEDGEAIGGKNWTLHAVHTPGHTSNHMCYAFQELNALLSGDHVMGWSTTVVSPPDGNMADYMASLEKLRDRPEETYWPTHGPAIHGAHSFIDHLYEHRLDRERQVLACLTDGLTTIDRMVPRMYAGIPTELYPAAARSVLAHLLKLVTEGLVATDETPPAVTSRFEINPA</sequence>
<name>A0A3S2WT05_9PROT</name>
<dbReference type="InterPro" id="IPR036866">
    <property type="entry name" value="RibonucZ/Hydroxyglut_hydro"/>
</dbReference>
<comment type="caution">
    <text evidence="2">The sequence shown here is derived from an EMBL/GenBank/DDBJ whole genome shotgun (WGS) entry which is preliminary data.</text>
</comment>
<feature type="domain" description="Metallo-beta-lactamase" evidence="1">
    <location>
        <begin position="38"/>
        <end position="211"/>
    </location>
</feature>
<evidence type="ECO:0000259" key="1">
    <source>
        <dbReference type="SMART" id="SM00849"/>
    </source>
</evidence>
<gene>
    <name evidence="2" type="ORF">EOI86_00405</name>
</gene>
<keyword evidence="3" id="KW-1185">Reference proteome</keyword>
<dbReference type="Pfam" id="PF17778">
    <property type="entry name" value="WHD_BLACT"/>
    <property type="match status" value="1"/>
</dbReference>
<dbReference type="PANTHER" id="PTHR23131">
    <property type="entry name" value="ENDORIBONUCLEASE LACTB2"/>
    <property type="match status" value="1"/>
</dbReference>
<dbReference type="InterPro" id="IPR036388">
    <property type="entry name" value="WH-like_DNA-bd_sf"/>
</dbReference>
<dbReference type="GO" id="GO:0016787">
    <property type="term" value="F:hydrolase activity"/>
    <property type="evidence" value="ECO:0007669"/>
    <property type="project" value="UniProtKB-KW"/>
</dbReference>
<dbReference type="Pfam" id="PF00753">
    <property type="entry name" value="Lactamase_B"/>
    <property type="match status" value="1"/>
</dbReference>
<dbReference type="CDD" id="cd16278">
    <property type="entry name" value="metallo-hydrolase-like_MBL-fold"/>
    <property type="match status" value="1"/>
</dbReference>